<organism evidence="1 2">
    <name type="scientific">candidate division TA06 bacterium DG_78</name>
    <dbReference type="NCBI Taxonomy" id="1703772"/>
    <lineage>
        <taxon>Bacteria</taxon>
        <taxon>Bacteria division TA06</taxon>
    </lineage>
</organism>
<gene>
    <name evidence="1" type="ORF">AMJ52_03890</name>
</gene>
<protein>
    <recommendedName>
        <fullName evidence="3">GWxTD domain-containing protein</fullName>
    </recommendedName>
</protein>
<evidence type="ECO:0000313" key="2">
    <source>
        <dbReference type="Proteomes" id="UP000051012"/>
    </source>
</evidence>
<dbReference type="NCBIfam" id="TIGR04514">
    <property type="entry name" value="GWxTD_dom"/>
    <property type="match status" value="1"/>
</dbReference>
<proteinExistence type="predicted"/>
<dbReference type="InterPro" id="IPR030959">
    <property type="entry name" value="GWxTD_dom"/>
</dbReference>
<accession>A0A0S7YGL5</accession>
<evidence type="ECO:0008006" key="3">
    <source>
        <dbReference type="Google" id="ProtNLM"/>
    </source>
</evidence>
<dbReference type="EMBL" id="LJNI01000036">
    <property type="protein sequence ID" value="KPJ73305.1"/>
    <property type="molecule type" value="Genomic_DNA"/>
</dbReference>
<dbReference type="AlphaFoldDB" id="A0A0S7YGL5"/>
<sequence>MALLLCVLSFLQVSVDCYRFDGGYVEVWYQIPIHQVYVSQHDESQDTIFIQYSYRFTIYEERRQDSSSTTGVKGAHISPMQQEGHLIDYIPITLYPGIFHYFLEIKLDSGTLLSKGTIEIPSDTLIFNCSDILLGKRSSEALGFHNVPLIPLVSSEFLNYDTLFSYLEIYGLVPDSLYYTIHYLIIDSANITFIDKKESRLKYAYSQIDTFTTFCNDYIDGLYTLTVTVNDPALNTSLSRSKPFSIRSVLNNIAEMKFYYDIRYTVDPAEFKKFSMLTKHQKDIYLKQFWKDHDYSQYEKRINDADAGFSTRAFLGRNTDRGLFYIKNGPPDEIEVIPMAGWARPFEVWHYYRNGYDVLFCDIKDDGNPRFIKIFRAGELIEIIEHEYFQGDEDKEEWIFDVGPGTYDHIRKEGAEY</sequence>
<dbReference type="Proteomes" id="UP000051012">
    <property type="component" value="Unassembled WGS sequence"/>
</dbReference>
<comment type="caution">
    <text evidence="1">The sequence shown here is derived from an EMBL/GenBank/DDBJ whole genome shotgun (WGS) entry which is preliminary data.</text>
</comment>
<evidence type="ECO:0000313" key="1">
    <source>
        <dbReference type="EMBL" id="KPJ73305.1"/>
    </source>
</evidence>
<reference evidence="1 2" key="1">
    <citation type="journal article" date="2015" name="Microbiome">
        <title>Genomic resolution of linkages in carbon, nitrogen, and sulfur cycling among widespread estuary sediment bacteria.</title>
        <authorList>
            <person name="Baker B.J."/>
            <person name="Lazar C.S."/>
            <person name="Teske A.P."/>
            <person name="Dick G.J."/>
        </authorList>
    </citation>
    <scope>NUCLEOTIDE SEQUENCE [LARGE SCALE GENOMIC DNA]</scope>
    <source>
        <strain evidence="1">DG_78</strain>
    </source>
</reference>
<name>A0A0S7YGL5_UNCT6</name>